<dbReference type="NCBIfam" id="TIGR00715">
    <property type="entry name" value="precor6x_red"/>
    <property type="match status" value="1"/>
</dbReference>
<dbReference type="EMBL" id="VDCI01000003">
    <property type="protein sequence ID" value="TNJ36893.1"/>
    <property type="molecule type" value="Genomic_DNA"/>
</dbReference>
<protein>
    <submittedName>
        <fullName evidence="4">Precorrin-6A reductase</fullName>
        <ecNumber evidence="4">1.3.1.54</ecNumber>
    </submittedName>
</protein>
<evidence type="ECO:0000256" key="1">
    <source>
        <dbReference type="ARBA" id="ARBA00004953"/>
    </source>
</evidence>
<evidence type="ECO:0000256" key="2">
    <source>
        <dbReference type="ARBA" id="ARBA00022573"/>
    </source>
</evidence>
<dbReference type="PANTHER" id="PTHR36925:SF1">
    <property type="entry name" value="COBALT-PRECORRIN-6A REDUCTASE"/>
    <property type="match status" value="1"/>
</dbReference>
<sequence length="257" mass="28354">MIIVFGGTTEGKKVAGFLDRTSMPYLYSTKMESTRFTMDFGEYRFGALDADAMTALFEKKGIRMVIDATHPFAAELHDNIACACGRSGIGVIRFERDYRLPLHLSEKAVIHDVGSFDAAVSLLMNMNPQRVLAATGIQSIDPLRPYWERREMKLRVLVSCRSALTAQKKGFPSGHLIMMNPPRTVDEERHCLMAYGIDCLLTKESGTSGFLLEKIAAASSLGIPVVLVRRPSLPAGFRVVRSLCELGGLLEHVSLQA</sequence>
<reference evidence="4 5" key="1">
    <citation type="submission" date="2019-05" db="EMBL/GenBank/DDBJ databases">
        <title>Draft Whole-Genome sequence of the green sulfur bacterium Prosthecochloris vibrioformis DSM 260.</title>
        <authorList>
            <person name="Meyer T.E."/>
            <person name="Kyndt J.A."/>
        </authorList>
    </citation>
    <scope>NUCLEOTIDE SEQUENCE [LARGE SCALE GENOMIC DNA]</scope>
    <source>
        <strain evidence="4 5">DSM 260</strain>
    </source>
</reference>
<organism evidence="4 5">
    <name type="scientific">Prosthecochloris vibrioformis</name>
    <name type="common">Chlorobium vibrioforme</name>
    <dbReference type="NCBI Taxonomy" id="1098"/>
    <lineage>
        <taxon>Bacteria</taxon>
        <taxon>Pseudomonadati</taxon>
        <taxon>Chlorobiota</taxon>
        <taxon>Chlorobiia</taxon>
        <taxon>Chlorobiales</taxon>
        <taxon>Chlorobiaceae</taxon>
        <taxon>Prosthecochloris</taxon>
    </lineage>
</organism>
<dbReference type="EC" id="1.3.1.54" evidence="4"/>
<evidence type="ECO:0000313" key="5">
    <source>
        <dbReference type="Proteomes" id="UP000309544"/>
    </source>
</evidence>
<dbReference type="InterPro" id="IPR003723">
    <property type="entry name" value="Precorrin-6x_reduct"/>
</dbReference>
<dbReference type="PANTHER" id="PTHR36925">
    <property type="entry name" value="COBALT-PRECORRIN-6A REDUCTASE"/>
    <property type="match status" value="1"/>
</dbReference>
<dbReference type="Proteomes" id="UP000309544">
    <property type="component" value="Unassembled WGS sequence"/>
</dbReference>
<dbReference type="PROSITE" id="PS51014">
    <property type="entry name" value="COBK_CBIJ"/>
    <property type="match status" value="1"/>
</dbReference>
<evidence type="ECO:0000313" key="4">
    <source>
        <dbReference type="EMBL" id="TNJ36893.1"/>
    </source>
</evidence>
<keyword evidence="3 4" id="KW-0560">Oxidoreductase</keyword>
<dbReference type="UniPathway" id="UPA00148"/>
<comment type="caution">
    <text evidence="4">The sequence shown here is derived from an EMBL/GenBank/DDBJ whole genome shotgun (WGS) entry which is preliminary data.</text>
</comment>
<dbReference type="AlphaFoldDB" id="A0A5C4S049"/>
<dbReference type="GO" id="GO:0016994">
    <property type="term" value="F:precorrin-6A reductase activity"/>
    <property type="evidence" value="ECO:0007669"/>
    <property type="project" value="UniProtKB-EC"/>
</dbReference>
<gene>
    <name evidence="4" type="primary">cobK</name>
    <name evidence="4" type="ORF">FGF68_04775</name>
</gene>
<keyword evidence="2" id="KW-0169">Cobalamin biosynthesis</keyword>
<dbReference type="GO" id="GO:0009236">
    <property type="term" value="P:cobalamin biosynthetic process"/>
    <property type="evidence" value="ECO:0007669"/>
    <property type="project" value="UniProtKB-UniPathway"/>
</dbReference>
<evidence type="ECO:0000256" key="3">
    <source>
        <dbReference type="ARBA" id="ARBA00023002"/>
    </source>
</evidence>
<accession>A0A5C4S049</accession>
<name>A0A5C4S049_PROVB</name>
<comment type="pathway">
    <text evidence="1">Cofactor biosynthesis; adenosylcobalamin biosynthesis.</text>
</comment>
<proteinExistence type="predicted"/>
<keyword evidence="5" id="KW-1185">Reference proteome</keyword>
<dbReference type="RefSeq" id="WP_083188157.1">
    <property type="nucleotide sequence ID" value="NZ_VDCI01000003.1"/>
</dbReference>
<dbReference type="Pfam" id="PF02571">
    <property type="entry name" value="CbiJ"/>
    <property type="match status" value="1"/>
</dbReference>